<evidence type="ECO:0000313" key="2">
    <source>
        <dbReference type="Proteomes" id="UP000295645"/>
    </source>
</evidence>
<gene>
    <name evidence="1" type="ORF">EC912_105136</name>
</gene>
<name>A0A4R3YLV1_9GAMM</name>
<protein>
    <recommendedName>
        <fullName evidence="3">Beta-barrel assembly machine subunit BamE</fullName>
    </recommendedName>
</protein>
<dbReference type="AlphaFoldDB" id="A0A4R3YLV1"/>
<dbReference type="OrthoDB" id="5955806at2"/>
<evidence type="ECO:0000313" key="1">
    <source>
        <dbReference type="EMBL" id="TCV93276.1"/>
    </source>
</evidence>
<evidence type="ECO:0008006" key="3">
    <source>
        <dbReference type="Google" id="ProtNLM"/>
    </source>
</evidence>
<dbReference type="RefSeq" id="WP_132144942.1">
    <property type="nucleotide sequence ID" value="NZ_SMCS01000005.1"/>
</dbReference>
<reference evidence="1 2" key="1">
    <citation type="submission" date="2019-03" db="EMBL/GenBank/DDBJ databases">
        <title>Above-ground endophytic microbial communities from plants in different locations in the United States.</title>
        <authorList>
            <person name="Frank C."/>
        </authorList>
    </citation>
    <scope>NUCLEOTIDE SEQUENCE [LARGE SCALE GENOMIC DNA]</scope>
    <source>
        <strain evidence="1 2">LP_13_YM</strain>
    </source>
</reference>
<dbReference type="Proteomes" id="UP000295645">
    <property type="component" value="Unassembled WGS sequence"/>
</dbReference>
<keyword evidence="2" id="KW-1185">Reference proteome</keyword>
<organism evidence="1 2">
    <name type="scientific">Luteibacter rhizovicinus</name>
    <dbReference type="NCBI Taxonomy" id="242606"/>
    <lineage>
        <taxon>Bacteria</taxon>
        <taxon>Pseudomonadati</taxon>
        <taxon>Pseudomonadota</taxon>
        <taxon>Gammaproteobacteria</taxon>
        <taxon>Lysobacterales</taxon>
        <taxon>Rhodanobacteraceae</taxon>
        <taxon>Luteibacter</taxon>
    </lineage>
</organism>
<accession>A0A4R3YLV1</accession>
<dbReference type="EMBL" id="SMCS01000005">
    <property type="protein sequence ID" value="TCV93276.1"/>
    <property type="molecule type" value="Genomic_DNA"/>
</dbReference>
<comment type="caution">
    <text evidence="1">The sequence shown here is derived from an EMBL/GenBank/DDBJ whole genome shotgun (WGS) entry which is preliminary data.</text>
</comment>
<dbReference type="PROSITE" id="PS51257">
    <property type="entry name" value="PROKAR_LIPOPROTEIN"/>
    <property type="match status" value="1"/>
</dbReference>
<sequence>MKRFLGTLALTVALAGCQGMGTKIAKLDVGTPREEVVDRLGRPDSVRTVIGFEVMSYLNRHRSRFSFSSSDYTVILKDGLVTQFGPGLIKRDSKTTLVIEQ</sequence>
<proteinExistence type="predicted"/>